<evidence type="ECO:0000313" key="1">
    <source>
        <dbReference type="EMBL" id="MYG38292.1"/>
    </source>
</evidence>
<dbReference type="EMBL" id="VYDO01000154">
    <property type="protein sequence ID" value="MYG38292.1"/>
    <property type="molecule type" value="Genomic_DNA"/>
</dbReference>
<dbReference type="Gene3D" id="3.40.140.10">
    <property type="entry name" value="Cytidine Deaminase, domain 2"/>
    <property type="match status" value="1"/>
</dbReference>
<name>A0A6B1FDC7_9SYNE</name>
<dbReference type="GO" id="GO:0003824">
    <property type="term" value="F:catalytic activity"/>
    <property type="evidence" value="ECO:0007669"/>
    <property type="project" value="InterPro"/>
</dbReference>
<feature type="non-terminal residue" evidence="1">
    <location>
        <position position="42"/>
    </location>
</feature>
<dbReference type="SUPFAM" id="SSF53927">
    <property type="entry name" value="Cytidine deaminase-like"/>
    <property type="match status" value="1"/>
</dbReference>
<reference evidence="1" key="1">
    <citation type="submission" date="2019-09" db="EMBL/GenBank/DDBJ databases">
        <title>Characterisation of the sponge microbiome using genome-centric metagenomics.</title>
        <authorList>
            <person name="Engelberts J.P."/>
            <person name="Robbins S.J."/>
            <person name="De Goeij J.M."/>
            <person name="Aranda M."/>
            <person name="Bell S.C."/>
            <person name="Webster N.S."/>
        </authorList>
    </citation>
    <scope>NUCLEOTIDE SEQUENCE</scope>
    <source>
        <strain evidence="1">SB0676_bin_10</strain>
    </source>
</reference>
<organism evidence="1">
    <name type="scientific">Synechococcus sp. SB0676_bin_10</name>
    <dbReference type="NCBI Taxonomy" id="2604869"/>
    <lineage>
        <taxon>Bacteria</taxon>
        <taxon>Bacillati</taxon>
        <taxon>Cyanobacteriota</taxon>
        <taxon>Cyanophyceae</taxon>
        <taxon>Synechococcales</taxon>
        <taxon>Synechococcaceae</taxon>
        <taxon>Synechococcus</taxon>
    </lineage>
</organism>
<comment type="caution">
    <text evidence="1">The sequence shown here is derived from an EMBL/GenBank/DDBJ whole genome shotgun (WGS) entry which is preliminary data.</text>
</comment>
<dbReference type="AlphaFoldDB" id="A0A6B1FDC7"/>
<sequence length="42" mass="4198">MERALDLAALGRFTTSPNPMVGAVVLDANGQLAGEGFHAAAG</sequence>
<proteinExistence type="predicted"/>
<dbReference type="InterPro" id="IPR016193">
    <property type="entry name" value="Cytidine_deaminase-like"/>
</dbReference>
<protein>
    <submittedName>
        <fullName evidence="1">Bifunctional diaminohydroxyphosphoribosylaminopyrimidine deaminase/5-amino-6-(5-phosphoribosylamino)uracil reductase</fullName>
    </submittedName>
</protein>
<gene>
    <name evidence="1" type="ORF">F4162_04730</name>
</gene>
<accession>A0A6B1FDC7</accession>